<name>A0A0L8FS41_OCTBM</name>
<sequence>MDEEPMEAMSEEVLLQRNAVSGCEGSTHSRCENVDATNTRMIHKDRAFSGSELSSVPSKDQNMVAYSQTADFPLLSSSAEELFTENETTSPTSNSSTTCTTTHANTTNTSDDTRKSPGNPLVRPGTMVMMTITDEEYETQYLPQLMDAINQLLTIAPGTYIPISYEQMYSCVYKCVCKQFSERLYTDLINHIRRHLGQVDSHLKECRSDSTMFVERFSVLMNQYLQALNGIVPIFNYMNRFYVETKLKTDLNKELRNLFSEIVVEQHVNNLLNLLEKALSVPFTISPPVMASIIKNLYSLNPDYAQLKPDVFAKYIPNIRPPTSISELDEYGAEDRKMQLELLHNPEFSWMWPTLTLKQPSQPASSASQPVALCYVNCLMTVANLATHSLWSLLTDLPVYSAGTFFLLSK</sequence>
<dbReference type="InterPro" id="IPR001373">
    <property type="entry name" value="Cullin_N"/>
</dbReference>
<dbReference type="SUPFAM" id="SSF74788">
    <property type="entry name" value="Cullin repeat-like"/>
    <property type="match status" value="1"/>
</dbReference>
<organism evidence="4">
    <name type="scientific">Octopus bimaculoides</name>
    <name type="common">California two-spotted octopus</name>
    <dbReference type="NCBI Taxonomy" id="37653"/>
    <lineage>
        <taxon>Eukaryota</taxon>
        <taxon>Metazoa</taxon>
        <taxon>Spiralia</taxon>
        <taxon>Lophotrochozoa</taxon>
        <taxon>Mollusca</taxon>
        <taxon>Cephalopoda</taxon>
        <taxon>Coleoidea</taxon>
        <taxon>Octopodiformes</taxon>
        <taxon>Octopoda</taxon>
        <taxon>Incirrata</taxon>
        <taxon>Octopodidae</taxon>
        <taxon>Octopus</taxon>
    </lineage>
</organism>
<dbReference type="Gene3D" id="1.20.1310.10">
    <property type="entry name" value="Cullin Repeats"/>
    <property type="match status" value="1"/>
</dbReference>
<dbReference type="InterPro" id="IPR016159">
    <property type="entry name" value="Cullin_repeat-like_dom_sf"/>
</dbReference>
<evidence type="ECO:0000256" key="2">
    <source>
        <dbReference type="SAM" id="MobiDB-lite"/>
    </source>
</evidence>
<gene>
    <name evidence="4" type="ORF">OCBIM_22010158mg</name>
</gene>
<dbReference type="Pfam" id="PF00888">
    <property type="entry name" value="Cullin"/>
    <property type="match status" value="1"/>
</dbReference>
<evidence type="ECO:0000313" key="4">
    <source>
        <dbReference type="EMBL" id="KOF67225.1"/>
    </source>
</evidence>
<dbReference type="EMBL" id="KQ427290">
    <property type="protein sequence ID" value="KOF67225.1"/>
    <property type="molecule type" value="Genomic_DNA"/>
</dbReference>
<accession>A0A0L8FS41</accession>
<dbReference type="PANTHER" id="PTHR46636:SF1">
    <property type="entry name" value="CDK2-ASSOCIATED AND CULLIN DOMAIN-CONTAINING PROTEIN 1"/>
    <property type="match status" value="1"/>
</dbReference>
<feature type="region of interest" description="Disordered" evidence="2">
    <location>
        <begin position="83"/>
        <end position="122"/>
    </location>
</feature>
<feature type="compositionally biased region" description="Low complexity" evidence="2">
    <location>
        <begin position="85"/>
        <end position="110"/>
    </location>
</feature>
<evidence type="ECO:0000256" key="1">
    <source>
        <dbReference type="ARBA" id="ARBA00006019"/>
    </source>
</evidence>
<comment type="similarity">
    <text evidence="1">Belongs to the cullin family.</text>
</comment>
<protein>
    <recommendedName>
        <fullName evidence="3">Cullin N-terminal domain-containing protein</fullName>
    </recommendedName>
</protein>
<dbReference type="GO" id="GO:0031625">
    <property type="term" value="F:ubiquitin protein ligase binding"/>
    <property type="evidence" value="ECO:0007669"/>
    <property type="project" value="InterPro"/>
</dbReference>
<dbReference type="AlphaFoldDB" id="A0A0L8FS41"/>
<evidence type="ECO:0000259" key="3">
    <source>
        <dbReference type="Pfam" id="PF00888"/>
    </source>
</evidence>
<dbReference type="GO" id="GO:0006511">
    <property type="term" value="P:ubiquitin-dependent protein catabolic process"/>
    <property type="evidence" value="ECO:0007669"/>
    <property type="project" value="InterPro"/>
</dbReference>
<dbReference type="GO" id="GO:0019901">
    <property type="term" value="F:protein kinase binding"/>
    <property type="evidence" value="ECO:0007669"/>
    <property type="project" value="TreeGrafter"/>
</dbReference>
<dbReference type="OrthoDB" id="8172509at2759"/>
<proteinExistence type="inferred from homology"/>
<dbReference type="InterPro" id="IPR042652">
    <property type="entry name" value="CACUL1"/>
</dbReference>
<dbReference type="STRING" id="37653.A0A0L8FS41"/>
<dbReference type="PANTHER" id="PTHR46636">
    <property type="entry name" value="CDK2-ASSOCIATED AND CULLIN DOMAIN-CONTAINING PROTEIN 1"/>
    <property type="match status" value="1"/>
</dbReference>
<dbReference type="GO" id="GO:0000082">
    <property type="term" value="P:G1/S transition of mitotic cell cycle"/>
    <property type="evidence" value="ECO:0007669"/>
    <property type="project" value="TreeGrafter"/>
</dbReference>
<reference evidence="4" key="1">
    <citation type="submission" date="2015-07" db="EMBL/GenBank/DDBJ databases">
        <title>MeaNS - Measles Nucleotide Surveillance Program.</title>
        <authorList>
            <person name="Tran T."/>
            <person name="Druce J."/>
        </authorList>
    </citation>
    <scope>NUCLEOTIDE SEQUENCE</scope>
    <source>
        <strain evidence="4">UCB-OBI-ISO-001</strain>
        <tissue evidence="4">Gonad</tissue>
    </source>
</reference>
<feature type="domain" description="Cullin N-terminal" evidence="3">
    <location>
        <begin position="144"/>
        <end position="304"/>
    </location>
</feature>